<dbReference type="InterPro" id="IPR018445">
    <property type="entry name" value="Put_Phosphate_transp_reg"/>
</dbReference>
<dbReference type="Gene3D" id="1.20.58.220">
    <property type="entry name" value="Phosphate transport system protein phou homolog 2, domain 2"/>
    <property type="match status" value="1"/>
</dbReference>
<gene>
    <name evidence="2" type="ORF">H206_01318</name>
</gene>
<keyword evidence="3" id="KW-1185">Reference proteome</keyword>
<comment type="similarity">
    <text evidence="1">Belongs to the UPF0111 family.</text>
</comment>
<dbReference type="PANTHER" id="PTHR36536">
    <property type="entry name" value="UPF0111 PROTEIN HI_1603"/>
    <property type="match status" value="1"/>
</dbReference>
<dbReference type="Pfam" id="PF01865">
    <property type="entry name" value="PhoU_div"/>
    <property type="match status" value="1"/>
</dbReference>
<dbReference type="Proteomes" id="UP000287853">
    <property type="component" value="Unassembled WGS sequence"/>
</dbReference>
<proteinExistence type="inferred from homology"/>
<protein>
    <recommendedName>
        <fullName evidence="4">TIGR00153 family protein</fullName>
    </recommendedName>
</protein>
<name>A0A3S3QQL4_9BACT</name>
<dbReference type="InterPro" id="IPR038078">
    <property type="entry name" value="PhoU-like_sf"/>
</dbReference>
<dbReference type="PANTHER" id="PTHR36536:SF3">
    <property type="entry name" value="UPF0111 PROTEIN HI_1603"/>
    <property type="match status" value="1"/>
</dbReference>
<comment type="caution">
    <text evidence="2">The sequence shown here is derived from an EMBL/GenBank/DDBJ whole genome shotgun (WGS) entry which is preliminary data.</text>
</comment>
<evidence type="ECO:0000313" key="2">
    <source>
        <dbReference type="EMBL" id="RWX44794.1"/>
    </source>
</evidence>
<dbReference type="EMBL" id="MTKO01000088">
    <property type="protein sequence ID" value="RWX44794.1"/>
    <property type="molecule type" value="Genomic_DNA"/>
</dbReference>
<evidence type="ECO:0008006" key="4">
    <source>
        <dbReference type="Google" id="ProtNLM"/>
    </source>
</evidence>
<evidence type="ECO:0000313" key="3">
    <source>
        <dbReference type="Proteomes" id="UP000287853"/>
    </source>
</evidence>
<dbReference type="AlphaFoldDB" id="A0A3S3QQL4"/>
<accession>A0A3S3QQL4</accession>
<evidence type="ECO:0000256" key="1">
    <source>
        <dbReference type="ARBA" id="ARBA00008591"/>
    </source>
</evidence>
<sequence>MTLKSTSPLAGLLHKSPFKPIQEHMRTVFSCVSLLQPLFAALYAQDYEGIKKIADQIDELETAADKQKSIFRLNMPTTLFLPVDRRDLLKLLHDQDSLADNTEEISQILISRDMEVPDAIKELLNTLLINTLGICTEAKSIIEELDELVQVGFRGLEHDKVIKMIDALRKSEHDIDQTLHKLRRTLFTIEDSLSPISAIFWYKIIDLIGNMSDLAENMSDRLLLFLSK</sequence>
<dbReference type="InterPro" id="IPR002727">
    <property type="entry name" value="DUF47"/>
</dbReference>
<dbReference type="SUPFAM" id="SSF109755">
    <property type="entry name" value="PhoU-like"/>
    <property type="match status" value="1"/>
</dbReference>
<reference evidence="2 3" key="1">
    <citation type="submission" date="2017-01" db="EMBL/GenBank/DDBJ databases">
        <title>The cable genome- insights into the physiology and evolution of filamentous bacteria capable of sulfide oxidation via long distance electron transfer.</title>
        <authorList>
            <person name="Schreiber L."/>
            <person name="Bjerg J.T."/>
            <person name="Boggild A."/>
            <person name="Van De Vossenberg J."/>
            <person name="Meysman F."/>
            <person name="Nielsen L.P."/>
            <person name="Schramm A."/>
            <person name="Kjeldsen K.U."/>
        </authorList>
    </citation>
    <scope>NUCLEOTIDE SEQUENCE [LARGE SCALE GENOMIC DNA]</scope>
    <source>
        <strain evidence="2">MCF</strain>
    </source>
</reference>
<organism evidence="2 3">
    <name type="scientific">Candidatus Electrothrix aarhusensis</name>
    <dbReference type="NCBI Taxonomy" id="1859131"/>
    <lineage>
        <taxon>Bacteria</taxon>
        <taxon>Pseudomonadati</taxon>
        <taxon>Thermodesulfobacteriota</taxon>
        <taxon>Desulfobulbia</taxon>
        <taxon>Desulfobulbales</taxon>
        <taxon>Desulfobulbaceae</taxon>
        <taxon>Candidatus Electrothrix</taxon>
    </lineage>
</organism>
<dbReference type="NCBIfam" id="TIGR00153">
    <property type="entry name" value="TIGR00153 family protein"/>
    <property type="match status" value="1"/>
</dbReference>